<dbReference type="OrthoDB" id="9810038at2"/>
<keyword evidence="1" id="KW-0732">Signal</keyword>
<evidence type="ECO:0008006" key="4">
    <source>
        <dbReference type="Google" id="ProtNLM"/>
    </source>
</evidence>
<protein>
    <recommendedName>
        <fullName evidence="4">Avidin family protein</fullName>
    </recommendedName>
</protein>
<name>A0A4R6RAR0_9HYPH</name>
<dbReference type="AlphaFoldDB" id="A0A4R6RAR0"/>
<feature type="chain" id="PRO_5020929520" description="Avidin family protein" evidence="1">
    <location>
        <begin position="21"/>
        <end position="118"/>
    </location>
</feature>
<evidence type="ECO:0000313" key="3">
    <source>
        <dbReference type="Proteomes" id="UP000294547"/>
    </source>
</evidence>
<comment type="caution">
    <text evidence="2">The sequence shown here is derived from an EMBL/GenBank/DDBJ whole genome shotgun (WGS) entry which is preliminary data.</text>
</comment>
<dbReference type="Proteomes" id="UP000294547">
    <property type="component" value="Unassembled WGS sequence"/>
</dbReference>
<dbReference type="EMBL" id="SNXY01000009">
    <property type="protein sequence ID" value="TDP83193.1"/>
    <property type="molecule type" value="Genomic_DNA"/>
</dbReference>
<keyword evidence="3" id="KW-1185">Reference proteome</keyword>
<proteinExistence type="predicted"/>
<reference evidence="2 3" key="1">
    <citation type="submission" date="2019-03" db="EMBL/GenBank/DDBJ databases">
        <title>Genomic Encyclopedia of Type Strains, Phase IV (KMG-IV): sequencing the most valuable type-strain genomes for metagenomic binning, comparative biology and taxonomic classification.</title>
        <authorList>
            <person name="Goeker M."/>
        </authorList>
    </citation>
    <scope>NUCLEOTIDE SEQUENCE [LARGE SCALE GENOMIC DNA]</scope>
    <source>
        <strain evidence="2 3">DSM 102969</strain>
    </source>
</reference>
<dbReference type="RefSeq" id="WP_126537934.1">
    <property type="nucleotide sequence ID" value="NZ_BSPM01000009.1"/>
</dbReference>
<gene>
    <name evidence="2" type="ORF">EDD54_3150</name>
</gene>
<feature type="signal peptide" evidence="1">
    <location>
        <begin position="1"/>
        <end position="20"/>
    </location>
</feature>
<sequence>MKTATMAAAMLAAVVTGAAAQDVGGSYSVYGTNFDGSHYKGTVTIKGTGGDTCRISWNTGGTSSGLCMRSGSILAASYTTDGGAKGLVVYKIKADGSLDGTWTVADTKGVGYEVLTPR</sequence>
<evidence type="ECO:0000313" key="2">
    <source>
        <dbReference type="EMBL" id="TDP83193.1"/>
    </source>
</evidence>
<evidence type="ECO:0000256" key="1">
    <source>
        <dbReference type="SAM" id="SignalP"/>
    </source>
</evidence>
<accession>A0A4R6RAR0</accession>
<organism evidence="2 3">
    <name type="scientific">Oharaeibacter diazotrophicus</name>
    <dbReference type="NCBI Taxonomy" id="1920512"/>
    <lineage>
        <taxon>Bacteria</taxon>
        <taxon>Pseudomonadati</taxon>
        <taxon>Pseudomonadota</taxon>
        <taxon>Alphaproteobacteria</taxon>
        <taxon>Hyphomicrobiales</taxon>
        <taxon>Pleomorphomonadaceae</taxon>
        <taxon>Oharaeibacter</taxon>
    </lineage>
</organism>